<evidence type="ECO:0000313" key="2">
    <source>
        <dbReference type="Proteomes" id="UP000056419"/>
    </source>
</evidence>
<gene>
    <name evidence="1" type="ORF">AA415_00351</name>
</gene>
<dbReference type="Gene3D" id="1.20.120.1560">
    <property type="match status" value="1"/>
</dbReference>
<dbReference type="AlphaFoldDB" id="A0A125MGN9"/>
<dbReference type="Proteomes" id="UP000056419">
    <property type="component" value="Unassembled WGS sequence"/>
</dbReference>
<evidence type="ECO:0000313" key="1">
    <source>
        <dbReference type="EMBL" id="KWR57808.1"/>
    </source>
</evidence>
<comment type="caution">
    <text evidence="1">The sequence shown here is derived from an EMBL/GenBank/DDBJ whole genome shotgun (WGS) entry which is preliminary data.</text>
</comment>
<proteinExistence type="predicted"/>
<accession>A0A125MGN9</accession>
<protein>
    <submittedName>
        <fullName evidence="1">Glutamine synthetase-like protein</fullName>
    </submittedName>
</protein>
<reference evidence="1 2" key="1">
    <citation type="journal article" date="2016" name="BMC Genomics">
        <title>Type VI secretion systems of human gut Bacteroidales segregate into three genetic architectures, two of which are contained on mobile genetic elements.</title>
        <authorList>
            <person name="Coyne M.J."/>
            <person name="Roelofs K.G."/>
            <person name="Comstock L.E."/>
        </authorList>
    </citation>
    <scope>NUCLEOTIDE SEQUENCE [LARGE SCALE GENOMIC DNA]</scope>
    <source>
        <strain evidence="1 2">CL09T03C01</strain>
    </source>
</reference>
<dbReference type="PATRIC" id="fig|46506.5.peg.378"/>
<organism evidence="1 2">
    <name type="scientific">Bacteroides stercoris</name>
    <dbReference type="NCBI Taxonomy" id="46506"/>
    <lineage>
        <taxon>Bacteria</taxon>
        <taxon>Pseudomonadati</taxon>
        <taxon>Bacteroidota</taxon>
        <taxon>Bacteroidia</taxon>
        <taxon>Bacteroidales</taxon>
        <taxon>Bacteroidaceae</taxon>
        <taxon>Bacteroides</taxon>
    </lineage>
</organism>
<keyword evidence="2" id="KW-1185">Reference proteome</keyword>
<dbReference type="EMBL" id="LRGC01000001">
    <property type="protein sequence ID" value="KWR57808.1"/>
    <property type="molecule type" value="Genomic_DNA"/>
</dbReference>
<name>A0A125MGN9_BACSE</name>
<sequence>MTEARKVANHMSSYRDKAFAYEEQVRPYLESIRDHIDHLEMEVDDEIWPLPKYRELLFSK</sequence>
<dbReference type="STRING" id="46506.AA415_00351"/>